<dbReference type="EMBL" id="JBHLXP010000003">
    <property type="protein sequence ID" value="MFC0049376.1"/>
    <property type="molecule type" value="Genomic_DNA"/>
</dbReference>
<dbReference type="Proteomes" id="UP001589813">
    <property type="component" value="Unassembled WGS sequence"/>
</dbReference>
<dbReference type="Pfam" id="PF07969">
    <property type="entry name" value="Amidohydro_3"/>
    <property type="match status" value="2"/>
</dbReference>
<dbReference type="PANTHER" id="PTHR11647:SF1">
    <property type="entry name" value="COLLAPSIN RESPONSE MEDIATOR PROTEIN"/>
    <property type="match status" value="1"/>
</dbReference>
<feature type="domain" description="Amidohydrolase 3" evidence="1">
    <location>
        <begin position="51"/>
        <end position="217"/>
    </location>
</feature>
<dbReference type="Gene3D" id="2.30.40.10">
    <property type="entry name" value="Urease, subunit C, domain 1"/>
    <property type="match status" value="1"/>
</dbReference>
<dbReference type="InterPro" id="IPR032466">
    <property type="entry name" value="Metal_Hydrolase"/>
</dbReference>
<accession>A0ABV6BES4</accession>
<evidence type="ECO:0000313" key="2">
    <source>
        <dbReference type="EMBL" id="MFC0049376.1"/>
    </source>
</evidence>
<sequence>MPYQFDLLIRGAMLLDGSGRPGWQADLAVAAGKIVAIGDLSAPDVRAATELNAHGLVLAPGFIDVHTHDDLEVLRNPQLLAKLSQGVTTVITGNCGISAAPVTLRSAIVPDPMNLLGQSADFSYPAFADYAVAVDAAQPAVNVAALVGHTALRASTMDRLDRAATPAEINQMRAMLEVALAQGALGLSSGLAYHNASQAPAAELLALAAPLSAAGAIYTTHLRTEFDGILDALTEAADLGEALQVPVVVSHLKCAGVANWGRSTEILDFFAARRQQQALSCDCYPYSASSSTLDLAQVTGDFDIFITWSEPEPTMAGRLLADIAADWHCSLVEAASRLMPAGAVYHGMNEADVQRFLQAPFSMMGSDGLPCDPQPHPRLWGAFPRVLGHYCRDLQLFGLPEAVHKMTALSAMNFNLAGRGLLREGYQADLVLFDPALVRDTATFTSPVACAAGIQAVWVNGVLSYQQGAATGVRAGRFLPRLSSNNVQE</sequence>
<proteinExistence type="predicted"/>
<dbReference type="SUPFAM" id="SSF51556">
    <property type="entry name" value="Metallo-dependent hydrolases"/>
    <property type="match status" value="1"/>
</dbReference>
<dbReference type="InterPro" id="IPR050378">
    <property type="entry name" value="Metallo-dep_Hydrolases_sf"/>
</dbReference>
<evidence type="ECO:0000313" key="3">
    <source>
        <dbReference type="Proteomes" id="UP001589813"/>
    </source>
</evidence>
<dbReference type="RefSeq" id="WP_377245086.1">
    <property type="nucleotide sequence ID" value="NZ_JBHLXP010000003.1"/>
</dbReference>
<dbReference type="PANTHER" id="PTHR11647">
    <property type="entry name" value="HYDRANTOINASE/DIHYDROPYRIMIDINASE FAMILY MEMBER"/>
    <property type="match status" value="1"/>
</dbReference>
<dbReference type="CDD" id="cd01297">
    <property type="entry name" value="D-aminoacylase"/>
    <property type="match status" value="1"/>
</dbReference>
<feature type="domain" description="Amidohydrolase 3" evidence="1">
    <location>
        <begin position="332"/>
        <end position="464"/>
    </location>
</feature>
<dbReference type="Gene3D" id="3.20.20.140">
    <property type="entry name" value="Metal-dependent hydrolases"/>
    <property type="match status" value="1"/>
</dbReference>
<dbReference type="InterPro" id="IPR023100">
    <property type="entry name" value="D-aminoacylase_insert_dom_sf"/>
</dbReference>
<dbReference type="InterPro" id="IPR013108">
    <property type="entry name" value="Amidohydro_3"/>
</dbReference>
<reference evidence="2 3" key="1">
    <citation type="submission" date="2024-09" db="EMBL/GenBank/DDBJ databases">
        <authorList>
            <person name="Sun Q."/>
            <person name="Mori K."/>
        </authorList>
    </citation>
    <scope>NUCLEOTIDE SEQUENCE [LARGE SCALE GENOMIC DNA]</scope>
    <source>
        <strain evidence="2 3">KCTC 23315</strain>
    </source>
</reference>
<keyword evidence="3" id="KW-1185">Reference proteome</keyword>
<name>A0ABV6BES4_9GAMM</name>
<evidence type="ECO:0000259" key="1">
    <source>
        <dbReference type="Pfam" id="PF07969"/>
    </source>
</evidence>
<dbReference type="Gene3D" id="3.30.1490.130">
    <property type="entry name" value="D-aminoacylase. Domain 3"/>
    <property type="match status" value="1"/>
</dbReference>
<dbReference type="InterPro" id="IPR011059">
    <property type="entry name" value="Metal-dep_hydrolase_composite"/>
</dbReference>
<organism evidence="2 3">
    <name type="scientific">Rheinheimera tilapiae</name>
    <dbReference type="NCBI Taxonomy" id="875043"/>
    <lineage>
        <taxon>Bacteria</taxon>
        <taxon>Pseudomonadati</taxon>
        <taxon>Pseudomonadota</taxon>
        <taxon>Gammaproteobacteria</taxon>
        <taxon>Chromatiales</taxon>
        <taxon>Chromatiaceae</taxon>
        <taxon>Rheinheimera</taxon>
    </lineage>
</organism>
<gene>
    <name evidence="2" type="ORF">ACFFJP_13855</name>
</gene>
<comment type="caution">
    <text evidence="2">The sequence shown here is derived from an EMBL/GenBank/DDBJ whole genome shotgun (WGS) entry which is preliminary data.</text>
</comment>
<protein>
    <submittedName>
        <fullName evidence="2">Amidohydrolase family protein</fullName>
    </submittedName>
</protein>
<dbReference type="SUPFAM" id="SSF51338">
    <property type="entry name" value="Composite domain of metallo-dependent hydrolases"/>
    <property type="match status" value="1"/>
</dbReference>